<proteinExistence type="predicted"/>
<evidence type="ECO:0000313" key="2">
    <source>
        <dbReference type="EMBL" id="TDU91646.1"/>
    </source>
</evidence>
<keyword evidence="2" id="KW-0255">Endonuclease</keyword>
<dbReference type="CDD" id="cd06260">
    <property type="entry name" value="DUF820-like"/>
    <property type="match status" value="1"/>
</dbReference>
<dbReference type="PANTHER" id="PTHR35400:SF3">
    <property type="entry name" value="SLL1072 PROTEIN"/>
    <property type="match status" value="1"/>
</dbReference>
<sequence length="176" mass="19352">MTGKLRTTPDSGALPRRGGHRYEVVDGKLLVTGAQASVHHAAVVGLLVRLKQACPSELLVTVGSLDFRPVPGVSLRPDLMVCRRDEAGPQIVVRPPLLAVEVISASTRVTDVVLKRTRYEQYGVPSYWLLDPDNQELTVLHLTNHTYTCHTVVQSEELFETDSPFPLTFSPAELLS</sequence>
<reference evidence="2 3" key="1">
    <citation type="submission" date="2019-03" db="EMBL/GenBank/DDBJ databases">
        <title>Genomic Encyclopedia of Type Strains, Phase III (KMG-III): the genomes of soil and plant-associated and newly described type strains.</title>
        <authorList>
            <person name="Whitman W."/>
        </authorList>
    </citation>
    <scope>NUCLEOTIDE SEQUENCE [LARGE SCALE GENOMIC DNA]</scope>
    <source>
        <strain evidence="2 3">VKM Ac-2575</strain>
    </source>
</reference>
<organism evidence="2 3">
    <name type="scientific">Kribbella voronezhensis</name>
    <dbReference type="NCBI Taxonomy" id="2512212"/>
    <lineage>
        <taxon>Bacteria</taxon>
        <taxon>Bacillati</taxon>
        <taxon>Actinomycetota</taxon>
        <taxon>Actinomycetes</taxon>
        <taxon>Propionibacteriales</taxon>
        <taxon>Kribbellaceae</taxon>
        <taxon>Kribbella</taxon>
    </lineage>
</organism>
<keyword evidence="2" id="KW-0540">Nuclease</keyword>
<dbReference type="InterPro" id="IPR008538">
    <property type="entry name" value="Uma2"/>
</dbReference>
<comment type="caution">
    <text evidence="2">The sequence shown here is derived from an EMBL/GenBank/DDBJ whole genome shotgun (WGS) entry which is preliminary data.</text>
</comment>
<dbReference type="AlphaFoldDB" id="A0A4R7TIX7"/>
<dbReference type="SUPFAM" id="SSF52980">
    <property type="entry name" value="Restriction endonuclease-like"/>
    <property type="match status" value="1"/>
</dbReference>
<dbReference type="PANTHER" id="PTHR35400">
    <property type="entry name" value="SLR1083 PROTEIN"/>
    <property type="match status" value="1"/>
</dbReference>
<protein>
    <submittedName>
        <fullName evidence="2">Uma2 family endonuclease</fullName>
    </submittedName>
</protein>
<evidence type="ECO:0000313" key="3">
    <source>
        <dbReference type="Proteomes" id="UP000295151"/>
    </source>
</evidence>
<dbReference type="Pfam" id="PF05685">
    <property type="entry name" value="Uma2"/>
    <property type="match status" value="1"/>
</dbReference>
<dbReference type="EMBL" id="SOCE01000001">
    <property type="protein sequence ID" value="TDU91646.1"/>
    <property type="molecule type" value="Genomic_DNA"/>
</dbReference>
<dbReference type="Proteomes" id="UP000295151">
    <property type="component" value="Unassembled WGS sequence"/>
</dbReference>
<name>A0A4R7TIX7_9ACTN</name>
<accession>A0A4R7TIX7</accession>
<dbReference type="RefSeq" id="WP_133981360.1">
    <property type="nucleotide sequence ID" value="NZ_SOCE01000001.1"/>
</dbReference>
<dbReference type="OrthoDB" id="9799703at2"/>
<evidence type="ECO:0000259" key="1">
    <source>
        <dbReference type="Pfam" id="PF05685"/>
    </source>
</evidence>
<gene>
    <name evidence="2" type="ORF">EV138_5257</name>
</gene>
<keyword evidence="3" id="KW-1185">Reference proteome</keyword>
<dbReference type="GO" id="GO:0004519">
    <property type="term" value="F:endonuclease activity"/>
    <property type="evidence" value="ECO:0007669"/>
    <property type="project" value="UniProtKB-KW"/>
</dbReference>
<dbReference type="Gene3D" id="3.90.1570.10">
    <property type="entry name" value="tt1808, chain A"/>
    <property type="match status" value="1"/>
</dbReference>
<keyword evidence="2" id="KW-0378">Hydrolase</keyword>
<feature type="domain" description="Putative restriction endonuclease" evidence="1">
    <location>
        <begin position="13"/>
        <end position="168"/>
    </location>
</feature>
<dbReference type="InterPro" id="IPR011335">
    <property type="entry name" value="Restrct_endonuc-II-like"/>
</dbReference>
<dbReference type="InterPro" id="IPR012296">
    <property type="entry name" value="Nuclease_put_TT1808"/>
</dbReference>